<evidence type="ECO:0008006" key="4">
    <source>
        <dbReference type="Google" id="ProtNLM"/>
    </source>
</evidence>
<feature type="chain" id="PRO_5035466726" description="Gas1-like protein" evidence="1">
    <location>
        <begin position="24"/>
        <end position="213"/>
    </location>
</feature>
<reference evidence="2" key="1">
    <citation type="journal article" date="2021" name="New Phytol.">
        <title>Evolutionary innovations through gain and loss of genes in the ectomycorrhizal Boletales.</title>
        <authorList>
            <person name="Wu G."/>
            <person name="Miyauchi S."/>
            <person name="Morin E."/>
            <person name="Kuo A."/>
            <person name="Drula E."/>
            <person name="Varga T."/>
            <person name="Kohler A."/>
            <person name="Feng B."/>
            <person name="Cao Y."/>
            <person name="Lipzen A."/>
            <person name="Daum C."/>
            <person name="Hundley H."/>
            <person name="Pangilinan J."/>
            <person name="Johnson J."/>
            <person name="Barry K."/>
            <person name="LaButti K."/>
            <person name="Ng V."/>
            <person name="Ahrendt S."/>
            <person name="Min B."/>
            <person name="Choi I.G."/>
            <person name="Park H."/>
            <person name="Plett J.M."/>
            <person name="Magnuson J."/>
            <person name="Spatafora J.W."/>
            <person name="Nagy L.G."/>
            <person name="Henrissat B."/>
            <person name="Grigoriev I.V."/>
            <person name="Yang Z.L."/>
            <person name="Xu J."/>
            <person name="Martin F.M."/>
        </authorList>
    </citation>
    <scope>NUCLEOTIDE SEQUENCE</scope>
    <source>
        <strain evidence="2">KKN 215</strain>
    </source>
</reference>
<gene>
    <name evidence="2" type="ORF">BXZ70DRAFT_1012030</name>
</gene>
<evidence type="ECO:0000313" key="3">
    <source>
        <dbReference type="Proteomes" id="UP000813824"/>
    </source>
</evidence>
<comment type="caution">
    <text evidence="2">The sequence shown here is derived from an EMBL/GenBank/DDBJ whole genome shotgun (WGS) entry which is preliminary data.</text>
</comment>
<dbReference type="OrthoDB" id="3241054at2759"/>
<dbReference type="Proteomes" id="UP000813824">
    <property type="component" value="Unassembled WGS sequence"/>
</dbReference>
<name>A0A8K0XKU5_9AGAR</name>
<organism evidence="2 3">
    <name type="scientific">Cristinia sonorae</name>
    <dbReference type="NCBI Taxonomy" id="1940300"/>
    <lineage>
        <taxon>Eukaryota</taxon>
        <taxon>Fungi</taxon>
        <taxon>Dikarya</taxon>
        <taxon>Basidiomycota</taxon>
        <taxon>Agaricomycotina</taxon>
        <taxon>Agaricomycetes</taxon>
        <taxon>Agaricomycetidae</taxon>
        <taxon>Agaricales</taxon>
        <taxon>Pleurotineae</taxon>
        <taxon>Stephanosporaceae</taxon>
        <taxon>Cristinia</taxon>
    </lineage>
</organism>
<keyword evidence="3" id="KW-1185">Reference proteome</keyword>
<evidence type="ECO:0000256" key="1">
    <source>
        <dbReference type="SAM" id="SignalP"/>
    </source>
</evidence>
<protein>
    <recommendedName>
        <fullName evidence="4">Gas1-like protein</fullName>
    </recommendedName>
</protein>
<proteinExistence type="predicted"/>
<sequence>MLFKLFSLFAITVGLALQAQGHAIIIPALGVSGNAQRNNVQRPNNNNQCGNVNVAQTIGSSTPVTASGDGTFTVTVQNFNGGVDGSRQVTAQVDATGAGRNFATVQVTRNGVRSPANAGTEQITAKLPANTKCTGGPGKNRCLVAFKTAGNFGNCVVVQQKAAGGNNNGNNGGQGRNQRARDDASLVEVLRRDFRAVGTRAARALRSLEEVLV</sequence>
<accession>A0A8K0XKU5</accession>
<keyword evidence="1" id="KW-0732">Signal</keyword>
<evidence type="ECO:0000313" key="2">
    <source>
        <dbReference type="EMBL" id="KAH8084346.1"/>
    </source>
</evidence>
<dbReference type="EMBL" id="JAEVFJ010000046">
    <property type="protein sequence ID" value="KAH8084346.1"/>
    <property type="molecule type" value="Genomic_DNA"/>
</dbReference>
<feature type="signal peptide" evidence="1">
    <location>
        <begin position="1"/>
        <end position="23"/>
    </location>
</feature>
<dbReference type="AlphaFoldDB" id="A0A8K0XKU5"/>